<comment type="subcellular location">
    <subcellularLocation>
        <location evidence="1">Membrane</location>
        <topology evidence="1">Multi-pass membrane protein</topology>
    </subcellularLocation>
</comment>
<feature type="transmembrane region" description="Helical" evidence="7">
    <location>
        <begin position="12"/>
        <end position="32"/>
    </location>
</feature>
<dbReference type="Proteomes" id="UP000184268">
    <property type="component" value="Unassembled WGS sequence"/>
</dbReference>
<dbReference type="InterPro" id="IPR050818">
    <property type="entry name" value="KCNH_animal-type"/>
</dbReference>
<dbReference type="PANTHER" id="PTHR10217:SF435">
    <property type="entry name" value="POTASSIUM VOLTAGE-GATED CHANNEL PROTEIN EAG"/>
    <property type="match status" value="1"/>
</dbReference>
<organism evidence="9 10">
    <name type="scientific">Ferrimonas marina</name>
    <dbReference type="NCBI Taxonomy" id="299255"/>
    <lineage>
        <taxon>Bacteria</taxon>
        <taxon>Pseudomonadati</taxon>
        <taxon>Pseudomonadota</taxon>
        <taxon>Gammaproteobacteria</taxon>
        <taxon>Alteromonadales</taxon>
        <taxon>Ferrimonadaceae</taxon>
        <taxon>Ferrimonas</taxon>
    </lineage>
</organism>
<dbReference type="SUPFAM" id="SSF81324">
    <property type="entry name" value="Voltage-gated potassium channels"/>
    <property type="match status" value="1"/>
</dbReference>
<gene>
    <name evidence="9" type="ORF">SAMN02745129_2737</name>
</gene>
<dbReference type="STRING" id="299255.SAMN02745129_2737"/>
<name>A0A1M5VED0_9GAMM</name>
<evidence type="ECO:0000256" key="3">
    <source>
        <dbReference type="ARBA" id="ARBA00022692"/>
    </source>
</evidence>
<dbReference type="SMART" id="SM00100">
    <property type="entry name" value="cNMP"/>
    <property type="match status" value="1"/>
</dbReference>
<dbReference type="Pfam" id="PF00027">
    <property type="entry name" value="cNMP_binding"/>
    <property type="match status" value="1"/>
</dbReference>
<dbReference type="InterPro" id="IPR000595">
    <property type="entry name" value="cNMP-bd_dom"/>
</dbReference>
<dbReference type="InterPro" id="IPR005821">
    <property type="entry name" value="Ion_trans_dom"/>
</dbReference>
<sequence length="436" mass="49759">MGRNRWEGVRDGVAIVAIFTSMVMVALALVIPELGQRWLPWLYLLDLLCWADLVYRALRARQGGYLESMQGSKLALLLATAPWELLFVTTPMIEGALPWLWALRLFRLFQINVLLLRLQLLGLQRSGSIHLFRLLINIALISHLLACSWLLLGYLAEDSSWLAKTELLDAESQRQYIRALYWTITTMTTVGYGDITPAHDVEFLFSAGVMLVGASFYAYVIGNVALLVGQLNASRNQYYQQAQQVSEYLYEQQAPPALIQRIKAYYFHRWRRYNSVSRASWLDDLPHSLAVEVKTFLARRLIEQVPLFQQASEPLREQLLDALELEYVAPQCQVAREGEYNEQLSFILEGSMRVVQGGETLAMFGPGDEYGLHSMTSGERRTAGLVTDSYCELMHLSQTDYDRIQQHYPEIKTLLEQALSDNLAELDRLNQQGARL</sequence>
<dbReference type="PANTHER" id="PTHR10217">
    <property type="entry name" value="VOLTAGE AND LIGAND GATED POTASSIUM CHANNEL"/>
    <property type="match status" value="1"/>
</dbReference>
<keyword evidence="5" id="KW-0406">Ion transport</keyword>
<dbReference type="EMBL" id="FQXG01000004">
    <property type="protein sequence ID" value="SHH73609.1"/>
    <property type="molecule type" value="Genomic_DNA"/>
</dbReference>
<dbReference type="InterPro" id="IPR014710">
    <property type="entry name" value="RmlC-like_jellyroll"/>
</dbReference>
<dbReference type="GO" id="GO:0042391">
    <property type="term" value="P:regulation of membrane potential"/>
    <property type="evidence" value="ECO:0007669"/>
    <property type="project" value="TreeGrafter"/>
</dbReference>
<evidence type="ECO:0000256" key="2">
    <source>
        <dbReference type="ARBA" id="ARBA00022448"/>
    </source>
</evidence>
<feature type="domain" description="Cyclic nucleotide-binding" evidence="8">
    <location>
        <begin position="307"/>
        <end position="404"/>
    </location>
</feature>
<evidence type="ECO:0000313" key="9">
    <source>
        <dbReference type="EMBL" id="SHH73609.1"/>
    </source>
</evidence>
<dbReference type="SUPFAM" id="SSF51206">
    <property type="entry name" value="cAMP-binding domain-like"/>
    <property type="match status" value="1"/>
</dbReference>
<evidence type="ECO:0000256" key="5">
    <source>
        <dbReference type="ARBA" id="ARBA00023065"/>
    </source>
</evidence>
<dbReference type="Pfam" id="PF00520">
    <property type="entry name" value="Ion_trans"/>
    <property type="match status" value="1"/>
</dbReference>
<dbReference type="PRINTS" id="PR00169">
    <property type="entry name" value="KCHANNEL"/>
</dbReference>
<dbReference type="CDD" id="cd00038">
    <property type="entry name" value="CAP_ED"/>
    <property type="match status" value="1"/>
</dbReference>
<dbReference type="AlphaFoldDB" id="A0A1M5VED0"/>
<proteinExistence type="predicted"/>
<dbReference type="OrthoDB" id="9799090at2"/>
<feature type="transmembrane region" description="Helical" evidence="7">
    <location>
        <begin position="203"/>
        <end position="228"/>
    </location>
</feature>
<dbReference type="PROSITE" id="PS50042">
    <property type="entry name" value="CNMP_BINDING_3"/>
    <property type="match status" value="1"/>
</dbReference>
<feature type="transmembrane region" description="Helical" evidence="7">
    <location>
        <begin position="75"/>
        <end position="93"/>
    </location>
</feature>
<keyword evidence="10" id="KW-1185">Reference proteome</keyword>
<keyword evidence="3 7" id="KW-0812">Transmembrane</keyword>
<dbReference type="GO" id="GO:0005886">
    <property type="term" value="C:plasma membrane"/>
    <property type="evidence" value="ECO:0007669"/>
    <property type="project" value="TreeGrafter"/>
</dbReference>
<dbReference type="Gene3D" id="1.10.287.630">
    <property type="entry name" value="Helix hairpin bin"/>
    <property type="match status" value="1"/>
</dbReference>
<dbReference type="RefSeq" id="WP_073325854.1">
    <property type="nucleotide sequence ID" value="NZ_FQXG01000004.1"/>
</dbReference>
<evidence type="ECO:0000256" key="7">
    <source>
        <dbReference type="SAM" id="Phobius"/>
    </source>
</evidence>
<protein>
    <submittedName>
        <fullName evidence="9">Cyclic nucleotide-binding domain-containing protein</fullName>
    </submittedName>
</protein>
<evidence type="ECO:0000256" key="4">
    <source>
        <dbReference type="ARBA" id="ARBA00022989"/>
    </source>
</evidence>
<dbReference type="InterPro" id="IPR018490">
    <property type="entry name" value="cNMP-bd_dom_sf"/>
</dbReference>
<accession>A0A1M5VED0</accession>
<dbReference type="Gene3D" id="2.60.120.10">
    <property type="entry name" value="Jelly Rolls"/>
    <property type="match status" value="1"/>
</dbReference>
<evidence type="ECO:0000256" key="6">
    <source>
        <dbReference type="ARBA" id="ARBA00023136"/>
    </source>
</evidence>
<keyword evidence="2" id="KW-0813">Transport</keyword>
<keyword evidence="4 7" id="KW-1133">Transmembrane helix</keyword>
<dbReference type="Gene3D" id="1.10.287.70">
    <property type="match status" value="1"/>
</dbReference>
<evidence type="ECO:0000313" key="10">
    <source>
        <dbReference type="Proteomes" id="UP000184268"/>
    </source>
</evidence>
<evidence type="ECO:0000259" key="8">
    <source>
        <dbReference type="PROSITE" id="PS50042"/>
    </source>
</evidence>
<reference evidence="9 10" key="1">
    <citation type="submission" date="2016-11" db="EMBL/GenBank/DDBJ databases">
        <authorList>
            <person name="Jaros S."/>
            <person name="Januszkiewicz K."/>
            <person name="Wedrychowicz H."/>
        </authorList>
    </citation>
    <scope>NUCLEOTIDE SEQUENCE [LARGE SCALE GENOMIC DNA]</scope>
    <source>
        <strain evidence="9 10">DSM 16917</strain>
    </source>
</reference>
<feature type="transmembrane region" description="Helical" evidence="7">
    <location>
        <begin position="130"/>
        <end position="152"/>
    </location>
</feature>
<evidence type="ECO:0000256" key="1">
    <source>
        <dbReference type="ARBA" id="ARBA00004141"/>
    </source>
</evidence>
<dbReference type="GO" id="GO:0005249">
    <property type="term" value="F:voltage-gated potassium channel activity"/>
    <property type="evidence" value="ECO:0007669"/>
    <property type="project" value="TreeGrafter"/>
</dbReference>
<keyword evidence="6 7" id="KW-0472">Membrane</keyword>